<feature type="compositionally biased region" description="Low complexity" evidence="1">
    <location>
        <begin position="22"/>
        <end position="32"/>
    </location>
</feature>
<dbReference type="Proteomes" id="UP001437256">
    <property type="component" value="Unassembled WGS sequence"/>
</dbReference>
<organism evidence="2 3">
    <name type="scientific">Marasmius tenuissimus</name>
    <dbReference type="NCBI Taxonomy" id="585030"/>
    <lineage>
        <taxon>Eukaryota</taxon>
        <taxon>Fungi</taxon>
        <taxon>Dikarya</taxon>
        <taxon>Basidiomycota</taxon>
        <taxon>Agaricomycotina</taxon>
        <taxon>Agaricomycetes</taxon>
        <taxon>Agaricomycetidae</taxon>
        <taxon>Agaricales</taxon>
        <taxon>Marasmiineae</taxon>
        <taxon>Marasmiaceae</taxon>
        <taxon>Marasmius</taxon>
    </lineage>
</organism>
<keyword evidence="3" id="KW-1185">Reference proteome</keyword>
<accession>A0ABR2ZL55</accession>
<name>A0ABR2ZL55_9AGAR</name>
<evidence type="ECO:0000313" key="2">
    <source>
        <dbReference type="EMBL" id="KAL0062306.1"/>
    </source>
</evidence>
<comment type="caution">
    <text evidence="2">The sequence shown here is derived from an EMBL/GenBank/DDBJ whole genome shotgun (WGS) entry which is preliminary data.</text>
</comment>
<evidence type="ECO:0000313" key="3">
    <source>
        <dbReference type="Proteomes" id="UP001437256"/>
    </source>
</evidence>
<feature type="region of interest" description="Disordered" evidence="1">
    <location>
        <begin position="1"/>
        <end position="79"/>
    </location>
</feature>
<gene>
    <name evidence="2" type="primary">BBC1_1</name>
    <name evidence="2" type="ORF">AAF712_010790</name>
</gene>
<proteinExistence type="predicted"/>
<sequence>MSDPPPKPKPGSLRDRIAAFEKAPSSGSSPSGGAPPPRPKPGGLTWKPKPKEVTPPSSPGKDGEKEKAGGGVGGMSALDARQTIGIRCVIAIRVMIQRRSSIGQSGNNA</sequence>
<reference evidence="2 3" key="1">
    <citation type="submission" date="2024-05" db="EMBL/GenBank/DDBJ databases">
        <title>A draft genome resource for the thread blight pathogen Marasmius tenuissimus strain MS-2.</title>
        <authorList>
            <person name="Yulfo-Soto G.E."/>
            <person name="Baruah I.K."/>
            <person name="Amoako-Attah I."/>
            <person name="Bukari Y."/>
            <person name="Meinhardt L.W."/>
            <person name="Bailey B.A."/>
            <person name="Cohen S.P."/>
        </authorList>
    </citation>
    <scope>NUCLEOTIDE SEQUENCE [LARGE SCALE GENOMIC DNA]</scope>
    <source>
        <strain evidence="2 3">MS-2</strain>
    </source>
</reference>
<protein>
    <submittedName>
        <fullName evidence="2">Assembly of actin patch protein</fullName>
    </submittedName>
</protein>
<dbReference type="EMBL" id="JBBXMP010000108">
    <property type="protein sequence ID" value="KAL0062306.1"/>
    <property type="molecule type" value="Genomic_DNA"/>
</dbReference>
<evidence type="ECO:0000256" key="1">
    <source>
        <dbReference type="SAM" id="MobiDB-lite"/>
    </source>
</evidence>